<feature type="signal peptide" evidence="1">
    <location>
        <begin position="1"/>
        <end position="23"/>
    </location>
</feature>
<organism evidence="2 3">
    <name type="scientific">Pedosphaera parvula (strain Ellin514)</name>
    <dbReference type="NCBI Taxonomy" id="320771"/>
    <lineage>
        <taxon>Bacteria</taxon>
        <taxon>Pseudomonadati</taxon>
        <taxon>Verrucomicrobiota</taxon>
        <taxon>Pedosphaerae</taxon>
        <taxon>Pedosphaerales</taxon>
        <taxon>Pedosphaeraceae</taxon>
        <taxon>Pedosphaera</taxon>
    </lineage>
</organism>
<dbReference type="EMBL" id="ABOX02000072">
    <property type="protein sequence ID" value="EEF57349.1"/>
    <property type="molecule type" value="Genomic_DNA"/>
</dbReference>
<reference evidence="2 3" key="1">
    <citation type="journal article" date="2011" name="J. Bacteriol.">
        <title>Genome sequence of 'Pedosphaera parvula' Ellin514, an aerobic Verrucomicrobial isolate from pasture soil.</title>
        <authorList>
            <person name="Kant R."/>
            <person name="van Passel M.W."/>
            <person name="Sangwan P."/>
            <person name="Palva A."/>
            <person name="Lucas S."/>
            <person name="Copeland A."/>
            <person name="Lapidus A."/>
            <person name="Glavina Del Rio T."/>
            <person name="Dalin E."/>
            <person name="Tice H."/>
            <person name="Bruce D."/>
            <person name="Goodwin L."/>
            <person name="Pitluck S."/>
            <person name="Chertkov O."/>
            <person name="Larimer F.W."/>
            <person name="Land M.L."/>
            <person name="Hauser L."/>
            <person name="Brettin T.S."/>
            <person name="Detter J.C."/>
            <person name="Han S."/>
            <person name="de Vos W.M."/>
            <person name="Janssen P.H."/>
            <person name="Smidt H."/>
        </authorList>
    </citation>
    <scope>NUCLEOTIDE SEQUENCE [LARGE SCALE GENOMIC DNA]</scope>
    <source>
        <strain evidence="2 3">Ellin514</strain>
    </source>
</reference>
<accession>B9XS17</accession>
<keyword evidence="1" id="KW-0732">Signal</keyword>
<evidence type="ECO:0008006" key="4">
    <source>
        <dbReference type="Google" id="ProtNLM"/>
    </source>
</evidence>
<feature type="non-terminal residue" evidence="2">
    <location>
        <position position="820"/>
    </location>
</feature>
<evidence type="ECO:0000313" key="3">
    <source>
        <dbReference type="Proteomes" id="UP000003688"/>
    </source>
</evidence>
<evidence type="ECO:0000256" key="1">
    <source>
        <dbReference type="SAM" id="SignalP"/>
    </source>
</evidence>
<keyword evidence="3" id="KW-1185">Reference proteome</keyword>
<feature type="chain" id="PRO_5002895178" description="Autotransporter-associated beta strand repeat protein" evidence="1">
    <location>
        <begin position="24"/>
        <end position="820"/>
    </location>
</feature>
<comment type="caution">
    <text evidence="2">The sequence shown here is derived from an EMBL/GenBank/DDBJ whole genome shotgun (WGS) entry which is preliminary data.</text>
</comment>
<gene>
    <name evidence="2" type="ORF">Cflav_PD0570</name>
</gene>
<sequence length="820" mass="85427" precursor="true">MGKICLLVITGLFVLVTAKISSAANITWTNTVGGSWSDAMNWDLNRTPIPGDDVFINVDGTYAITVDNSFDANAQNVTIGAINGTQSLILTNNSAGFVIQGDLTVQTNGVCVVGRQIGYNQMVVNGKLFWLSGTLGGPLDVQSNGSLTITGGTAKAMQFNITNQGTITWAEPNPITGNFSSAIINQGLFILQTNLTLGFGADFGNSGTILQPAGTTNFLQNYAAFFTNSGTIHVETNALLTLGAAGFQTYLTDGTVISGPGLLRLDNISGTSALTASGNITVDGTFELFNGILRGTQTWTGPGTFNWTGGTMGEVGTTTIGTNFNFNISGFNQKFMEGHTLDNRGTVNWTSAYITSQNSPGTFINDSLLVLFQYGSLGASGSGSGSVFQNNGTLLCPASQGTVSFYSNWSFTNSGTLTVQSNSVLDLQHDYAGSLNFADGALLNGPGKTRLASSDLTASGIITVDGTFELAGQQQNSTGTLRGTQTWTGAGNFNWTGGGMAGVGTTTIGTNFNLNISGNSQKSLEGHTLDNRGMVNWTSAYITSQYNPGTFINDSLLVLFQYGSLGASGSGSGSVFQNNGTLLCPAGQGTVSFFSNWSFTNSGTLTVQSNSVLDLQHDYAGSLNFADGALLNGPGKTRLASSDLTASGIITVDGTFELYNGILRGTQTWTGPGIFNWTGGTMGEVGTTTVGTNFNLNISGSAQKSLEGHTLDNRGTVNWTSAYITSQYNPGTFINDSLLVLFQYGSLGASGSGSGSVFQNNGTLLCPASQGTVSFFSNWSFTNSGTLTVQSNSVLDLQHDYAGSLNFADGALLNGPGKTR</sequence>
<protein>
    <recommendedName>
        <fullName evidence="4">Autotransporter-associated beta strand repeat protein</fullName>
    </recommendedName>
</protein>
<name>B9XS17_PEDPL</name>
<proteinExistence type="predicted"/>
<dbReference type="OrthoDB" id="185422at2"/>
<evidence type="ECO:0000313" key="2">
    <source>
        <dbReference type="EMBL" id="EEF57349.1"/>
    </source>
</evidence>
<dbReference type="RefSeq" id="WP_007418600.1">
    <property type="nucleotide sequence ID" value="NZ_ABOX02000072.1"/>
</dbReference>
<dbReference type="AlphaFoldDB" id="B9XS17"/>
<dbReference type="Proteomes" id="UP000003688">
    <property type="component" value="Unassembled WGS sequence"/>
</dbReference>